<sequence length="95" mass="10563">MVLSTEFTSQSQVAVLEHYMNTAKPENPPRALELCRNIDAYAIGSINLPLPISTTRVWISDLRRKEFKEAIGGALAAYRDEGRGATGKDGWEIRV</sequence>
<dbReference type="EMBL" id="JAIVFP010000002">
    <property type="protein sequence ID" value="MCI4684942.1"/>
    <property type="molecule type" value="Genomic_DNA"/>
</dbReference>
<comment type="caution">
    <text evidence="1">The sequence shown here is derived from an EMBL/GenBank/DDBJ whole genome shotgun (WGS) entry which is preliminary data.</text>
</comment>
<accession>A0ABS9ZBJ0</accession>
<organism evidence="1 2">
    <name type="scientific">Candidatus Rhodoblastus alkanivorans</name>
    <dbReference type="NCBI Taxonomy" id="2954117"/>
    <lineage>
        <taxon>Bacteria</taxon>
        <taxon>Pseudomonadati</taxon>
        <taxon>Pseudomonadota</taxon>
        <taxon>Alphaproteobacteria</taxon>
        <taxon>Hyphomicrobiales</taxon>
        <taxon>Rhodoblastaceae</taxon>
        <taxon>Rhodoblastus</taxon>
    </lineage>
</organism>
<protein>
    <submittedName>
        <fullName evidence="1">DUF742 domain-containing protein</fullName>
    </submittedName>
</protein>
<gene>
    <name evidence="1" type="ORF">K2U94_19580</name>
</gene>
<reference evidence="1" key="1">
    <citation type="journal article" date="2022" name="ISME J.">
        <title>Identification of active gaseous-alkane degraders at natural gas seeps.</title>
        <authorList>
            <person name="Farhan Ul Haque M."/>
            <person name="Hernandez M."/>
            <person name="Crombie A.T."/>
            <person name="Murrell J.C."/>
        </authorList>
    </citation>
    <scope>NUCLEOTIDE SEQUENCE</scope>
    <source>
        <strain evidence="1">PC2</strain>
    </source>
</reference>
<name>A0ABS9ZBJ0_9HYPH</name>
<dbReference type="RefSeq" id="WP_243068973.1">
    <property type="nucleotide sequence ID" value="NZ_JAIVFK010000057.1"/>
</dbReference>
<keyword evidence="2" id="KW-1185">Reference proteome</keyword>
<proteinExistence type="predicted"/>
<dbReference type="Proteomes" id="UP001139104">
    <property type="component" value="Unassembled WGS sequence"/>
</dbReference>
<evidence type="ECO:0000313" key="1">
    <source>
        <dbReference type="EMBL" id="MCI4684942.1"/>
    </source>
</evidence>
<evidence type="ECO:0000313" key="2">
    <source>
        <dbReference type="Proteomes" id="UP001139104"/>
    </source>
</evidence>